<evidence type="ECO:0000259" key="2">
    <source>
        <dbReference type="Pfam" id="PF21821"/>
    </source>
</evidence>
<dbReference type="InterPro" id="IPR048494">
    <property type="entry name" value="Dit-like_N"/>
</dbReference>
<evidence type="ECO:0000256" key="1">
    <source>
        <dbReference type="SAM" id="MobiDB-lite"/>
    </source>
</evidence>
<protein>
    <recommendedName>
        <fullName evidence="2">Dit-like phage tail protein N-terminal domain-containing protein</fullName>
    </recommendedName>
</protein>
<feature type="domain" description="Dit-like phage tail protein N-terminal" evidence="2">
    <location>
        <begin position="43"/>
        <end position="142"/>
    </location>
</feature>
<sequence length="190" mass="20590">MSIFAFPKGLPKAASAQWGFSNNVLPNASVFDLSIRCGGSVVSSPVEQGSFISYNKTTEPLEITATLSFSGSNSFLQSVLDNLTKVKESVTTFSIETPVIEYENMTLQNYDYAMRREDGLGVLYVSAVFVEIKEVQLAYTKTDTILQADSKDASNTSTVDSGMRQAQTPTSEQEASGRRSILHGVFGEVG</sequence>
<proteinExistence type="predicted"/>
<reference evidence="3" key="1">
    <citation type="journal article" date="2021" name="Proc. Natl. Acad. Sci. U.S.A.">
        <title>A Catalog of Tens of Thousands of Viruses from Human Metagenomes Reveals Hidden Associations with Chronic Diseases.</title>
        <authorList>
            <person name="Tisza M.J."/>
            <person name="Buck C.B."/>
        </authorList>
    </citation>
    <scope>NUCLEOTIDE SEQUENCE</scope>
    <source>
        <strain evidence="3">CtxpQ22</strain>
    </source>
</reference>
<dbReference type="EMBL" id="BK015061">
    <property type="protein sequence ID" value="DAD89475.1"/>
    <property type="molecule type" value="Genomic_DNA"/>
</dbReference>
<feature type="compositionally biased region" description="Polar residues" evidence="1">
    <location>
        <begin position="150"/>
        <end position="174"/>
    </location>
</feature>
<name>A0A8S5N5P5_9CAUD</name>
<organism evidence="3">
    <name type="scientific">Myoviridae sp. ctxpQ22</name>
    <dbReference type="NCBI Taxonomy" id="2826715"/>
    <lineage>
        <taxon>Viruses</taxon>
        <taxon>Duplodnaviria</taxon>
        <taxon>Heunggongvirae</taxon>
        <taxon>Uroviricota</taxon>
        <taxon>Caudoviricetes</taxon>
    </lineage>
</organism>
<feature type="region of interest" description="Disordered" evidence="1">
    <location>
        <begin position="150"/>
        <end position="179"/>
    </location>
</feature>
<dbReference type="Pfam" id="PF21821">
    <property type="entry name" value="Dit_like"/>
    <property type="match status" value="1"/>
</dbReference>
<accession>A0A8S5N5P5</accession>
<evidence type="ECO:0000313" key="3">
    <source>
        <dbReference type="EMBL" id="DAD89475.1"/>
    </source>
</evidence>